<dbReference type="AlphaFoldDB" id="A0A183C3V5"/>
<keyword evidence="2" id="KW-1185">Reference proteome</keyword>
<feature type="region of interest" description="Disordered" evidence="1">
    <location>
        <begin position="164"/>
        <end position="212"/>
    </location>
</feature>
<feature type="region of interest" description="Disordered" evidence="1">
    <location>
        <begin position="687"/>
        <end position="725"/>
    </location>
</feature>
<evidence type="ECO:0000256" key="1">
    <source>
        <dbReference type="SAM" id="MobiDB-lite"/>
    </source>
</evidence>
<feature type="compositionally biased region" description="Polar residues" evidence="1">
    <location>
        <begin position="439"/>
        <end position="453"/>
    </location>
</feature>
<feature type="compositionally biased region" description="Acidic residues" evidence="1">
    <location>
        <begin position="833"/>
        <end position="843"/>
    </location>
</feature>
<feature type="compositionally biased region" description="Pro residues" evidence="1">
    <location>
        <begin position="479"/>
        <end position="492"/>
    </location>
</feature>
<feature type="compositionally biased region" description="Basic and acidic residues" evidence="1">
    <location>
        <begin position="806"/>
        <end position="816"/>
    </location>
</feature>
<feature type="region of interest" description="Disordered" evidence="1">
    <location>
        <begin position="1"/>
        <end position="59"/>
    </location>
</feature>
<evidence type="ECO:0000313" key="2">
    <source>
        <dbReference type="Proteomes" id="UP000050741"/>
    </source>
</evidence>
<feature type="region of interest" description="Disordered" evidence="1">
    <location>
        <begin position="603"/>
        <end position="647"/>
    </location>
</feature>
<proteinExistence type="predicted"/>
<feature type="region of interest" description="Disordered" evidence="1">
    <location>
        <begin position="739"/>
        <end position="794"/>
    </location>
</feature>
<organism evidence="2 3">
    <name type="scientific">Globodera pallida</name>
    <name type="common">Potato cyst nematode worm</name>
    <name type="synonym">Heterodera pallida</name>
    <dbReference type="NCBI Taxonomy" id="36090"/>
    <lineage>
        <taxon>Eukaryota</taxon>
        <taxon>Metazoa</taxon>
        <taxon>Ecdysozoa</taxon>
        <taxon>Nematoda</taxon>
        <taxon>Chromadorea</taxon>
        <taxon>Rhabditida</taxon>
        <taxon>Tylenchina</taxon>
        <taxon>Tylenchomorpha</taxon>
        <taxon>Tylenchoidea</taxon>
        <taxon>Heteroderidae</taxon>
        <taxon>Heteroderinae</taxon>
        <taxon>Globodera</taxon>
    </lineage>
</organism>
<dbReference type="WBParaSite" id="GPLIN_000754900">
    <property type="protein sequence ID" value="GPLIN_000754900"/>
    <property type="gene ID" value="GPLIN_000754900"/>
</dbReference>
<feature type="compositionally biased region" description="Basic and acidic residues" evidence="1">
    <location>
        <begin position="404"/>
        <end position="418"/>
    </location>
</feature>
<feature type="region of interest" description="Disordered" evidence="1">
    <location>
        <begin position="366"/>
        <end position="532"/>
    </location>
</feature>
<protein>
    <submittedName>
        <fullName evidence="3">Reverse transcriptase domain-containing protein</fullName>
    </submittedName>
</protein>
<dbReference type="Proteomes" id="UP000050741">
    <property type="component" value="Unassembled WGS sequence"/>
</dbReference>
<feature type="compositionally biased region" description="Polar residues" evidence="1">
    <location>
        <begin position="507"/>
        <end position="520"/>
    </location>
</feature>
<feature type="region of interest" description="Disordered" evidence="1">
    <location>
        <begin position="806"/>
        <end position="843"/>
    </location>
</feature>
<name>A0A183C3V5_GLOPA</name>
<evidence type="ECO:0000313" key="3">
    <source>
        <dbReference type="WBParaSite" id="GPLIN_000754900"/>
    </source>
</evidence>
<reference evidence="2" key="1">
    <citation type="submission" date="2014-05" db="EMBL/GenBank/DDBJ databases">
        <title>The genome and life-stage specific transcriptomes of Globodera pallida elucidate key aspects of plant parasitism by a cyst nematode.</title>
        <authorList>
            <person name="Cotton J.A."/>
            <person name="Lilley C.J."/>
            <person name="Jones L.M."/>
            <person name="Kikuchi T."/>
            <person name="Reid A.J."/>
            <person name="Thorpe P."/>
            <person name="Tsai I.J."/>
            <person name="Beasley H."/>
            <person name="Blok V."/>
            <person name="Cock P.J.A."/>
            <person name="Van den Akker S.E."/>
            <person name="Holroyd N."/>
            <person name="Hunt M."/>
            <person name="Mantelin S."/>
            <person name="Naghra H."/>
            <person name="Pain A."/>
            <person name="Palomares-Rius J.E."/>
            <person name="Zarowiecki M."/>
            <person name="Berriman M."/>
            <person name="Jones J.T."/>
            <person name="Urwin P.E."/>
        </authorList>
    </citation>
    <scope>NUCLEOTIDE SEQUENCE [LARGE SCALE GENOMIC DNA]</scope>
    <source>
        <strain evidence="2">Lindley</strain>
    </source>
</reference>
<feature type="compositionally biased region" description="Basic and acidic residues" evidence="1">
    <location>
        <begin position="177"/>
        <end position="197"/>
    </location>
</feature>
<sequence>MTESRSAKTGRPAQTRQRGNTEKPKQFKTTKSGDRNAPGRNGGSGPPSDSPREERGPPTEVPCTLLCSARGITATSHRELTKFELCCPDGCWATVPKSTVINYELPAEELIHEMSGENGVRAHRLYDLLGVGWPTPPANPRWASALFGFGTALFLPMSRDPFDNGGFGWNPPQQTDRQQHRQDKPNRRPVHEDDRPKRTTQLGRNKPLTPRPDIRTAADEIHALGVNDWATNPWARTTVEQYIRQRERDGFLLVQLRGEQRASPPAILGLLSAERQTILPGWTVKRYYAQRGRPLLRPEWPCVYLGGGTVGSSRKSRAKQAGGWRPWRYGMEHVSWSPLDEMCFQSEQESREADGALVSPNQLDESAAFGRDEPPEQQQHHQQQPPAPGENSAKHSGPTPPPPPERDSTDENAAERDPSPWGGFGKTPPRRPKAGLNRPSHQPTAHRVNSGQEATPIPPPWEEETIPPHHLPSPRDFPSSPPLSLPPFPILPPTSSSTNRPPPFSSMPRQQYSLSNSTDPYPSREWEPAAARRTRLMRSTSILAEDIREELIRQQHKRAGQPVASWRETADGRRLVQMLEQYQNGAAKLNGGQRQALQQRFPELPPPLRRPVEQRNRPTNSGVPRLASVVVSPPRAREETGGNPEQLAEVLEKLKAEEAARREAAETERRHADRLQAAREKLEAVIRRNDEEERAQKAQRAAELKKAAEEERARKGQRAAELKKATDEMNDILAGAKWSGDSARTTTVSSRKIRVGRPGASKSTKEIDVVSLAETEEEEVPPPGARGSVAKSRKFGNESSVLVFNRRPDGTIEGREVGANQGRRFDRYGEIGNGEEEEEEQWK</sequence>
<accession>A0A183C3V5</accession>
<reference evidence="3" key="2">
    <citation type="submission" date="2016-06" db="UniProtKB">
        <authorList>
            <consortium name="WormBaseParasite"/>
        </authorList>
    </citation>
    <scope>IDENTIFICATION</scope>
</reference>